<evidence type="ECO:0000313" key="4">
    <source>
        <dbReference type="EMBL" id="MDQ9296321.1"/>
    </source>
</evidence>
<organism evidence="4 5">
    <name type="scientific">Escherichia marmotae</name>
    <dbReference type="NCBI Taxonomy" id="1499973"/>
    <lineage>
        <taxon>Bacteria</taxon>
        <taxon>Pseudomonadati</taxon>
        <taxon>Pseudomonadota</taxon>
        <taxon>Gammaproteobacteria</taxon>
        <taxon>Enterobacterales</taxon>
        <taxon>Enterobacteriaceae</taxon>
        <taxon>Escherichia</taxon>
    </lineage>
</organism>
<dbReference type="InterPro" id="IPR029063">
    <property type="entry name" value="SAM-dependent_MTases_sf"/>
</dbReference>
<evidence type="ECO:0000256" key="2">
    <source>
        <dbReference type="ARBA" id="ARBA00022679"/>
    </source>
</evidence>
<dbReference type="Proteomes" id="UP001235723">
    <property type="component" value="Unassembled WGS sequence"/>
</dbReference>
<dbReference type="Pfam" id="PF13649">
    <property type="entry name" value="Methyltransf_25"/>
    <property type="match status" value="1"/>
</dbReference>
<keyword evidence="1 4" id="KW-0489">Methyltransferase</keyword>
<dbReference type="Gene3D" id="3.40.50.150">
    <property type="entry name" value="Vaccinia Virus protein VP39"/>
    <property type="match status" value="1"/>
</dbReference>
<dbReference type="PANTHER" id="PTHR43861">
    <property type="entry name" value="TRANS-ACONITATE 2-METHYLTRANSFERASE-RELATED"/>
    <property type="match status" value="1"/>
</dbReference>
<protein>
    <submittedName>
        <fullName evidence="4">Class I SAM-dependent methyltransferase</fullName>
    </submittedName>
</protein>
<name>A0ABU1C6Q5_9ESCH</name>
<comment type="caution">
    <text evidence="4">The sequence shown here is derived from an EMBL/GenBank/DDBJ whole genome shotgun (WGS) entry which is preliminary data.</text>
</comment>
<dbReference type="PANTHER" id="PTHR43861:SF1">
    <property type="entry name" value="TRANS-ACONITATE 2-METHYLTRANSFERASE"/>
    <property type="match status" value="1"/>
</dbReference>
<dbReference type="RefSeq" id="WP_089574727.1">
    <property type="nucleotide sequence ID" value="NZ_JACFDF010000036.1"/>
</dbReference>
<dbReference type="CDD" id="cd02440">
    <property type="entry name" value="AdoMet_MTases"/>
    <property type="match status" value="1"/>
</dbReference>
<accession>A0ABU1C6Q5</accession>
<evidence type="ECO:0000313" key="5">
    <source>
        <dbReference type="Proteomes" id="UP001235723"/>
    </source>
</evidence>
<evidence type="ECO:0000256" key="1">
    <source>
        <dbReference type="ARBA" id="ARBA00022603"/>
    </source>
</evidence>
<dbReference type="InterPro" id="IPR041698">
    <property type="entry name" value="Methyltransf_25"/>
</dbReference>
<dbReference type="GO" id="GO:0008168">
    <property type="term" value="F:methyltransferase activity"/>
    <property type="evidence" value="ECO:0007669"/>
    <property type="project" value="UniProtKB-KW"/>
</dbReference>
<dbReference type="EMBL" id="JAHCRT010000031">
    <property type="protein sequence ID" value="MDQ9296321.1"/>
    <property type="molecule type" value="Genomic_DNA"/>
</dbReference>
<dbReference type="GO" id="GO:0032259">
    <property type="term" value="P:methylation"/>
    <property type="evidence" value="ECO:0007669"/>
    <property type="project" value="UniProtKB-KW"/>
</dbReference>
<proteinExistence type="predicted"/>
<reference evidence="4 5" key="1">
    <citation type="submission" date="2021-05" db="EMBL/GenBank/DDBJ databases">
        <title>Genome sequence of E. marmotae isolates.</title>
        <authorList>
            <person name="Binsker U."/>
            <person name="Hammerl J.A."/>
        </authorList>
    </citation>
    <scope>NUCLEOTIDE SEQUENCE [LARGE SCALE GENOMIC DNA]</scope>
    <source>
        <strain evidence="4 5">21-MO00586</strain>
    </source>
</reference>
<feature type="domain" description="Methyltransferase" evidence="3">
    <location>
        <begin position="62"/>
        <end position="155"/>
    </location>
</feature>
<gene>
    <name evidence="4" type="ORF">KJE03_23185</name>
</gene>
<evidence type="ECO:0000259" key="3">
    <source>
        <dbReference type="Pfam" id="PF13649"/>
    </source>
</evidence>
<dbReference type="SUPFAM" id="SSF53335">
    <property type="entry name" value="S-adenosyl-L-methionine-dependent methyltransferases"/>
    <property type="match status" value="1"/>
</dbReference>
<keyword evidence="2" id="KW-0808">Transferase</keyword>
<sequence>MLPEDFYSDSSKEVVSESSHFDPTTFDEYAELYKNILSWPYRKDLELPTLKRLMGNLSGLNVLDFGCGPGLIARWLRNMGATRIVGYDISEGMLNYARQYEEKEKLGIEYISDIKEEQHDYFDVVLAIYVIPYATTHEELQAMIYDMYRLLKPGGRLITLPFHPDFNADPEYYRPFGLRLSEIQPRADGSQIGLNLCYPPYDVNITAHYWSRQTLNNTLRQVGFQTVEWRALETPSSDTKTELLPYIQCPHAAIIECIKG</sequence>
<keyword evidence="5" id="KW-1185">Reference proteome</keyword>